<reference evidence="2 3" key="1">
    <citation type="submission" date="2020-04" db="EMBL/GenBank/DDBJ databases">
        <title>Complete genome of a Psychrophilic, Marine, Gas Vacuolate Bacterium Polaromonas vacuolata KCTC 22033T.</title>
        <authorList>
            <person name="Hwang K."/>
            <person name="Kim K.M."/>
        </authorList>
    </citation>
    <scope>NUCLEOTIDE SEQUENCE [LARGE SCALE GENOMIC DNA]</scope>
    <source>
        <strain evidence="2 3">KCTC 22033</strain>
    </source>
</reference>
<evidence type="ECO:0000313" key="2">
    <source>
        <dbReference type="EMBL" id="QJC55314.1"/>
    </source>
</evidence>
<organism evidence="2 3">
    <name type="scientific">Polaromonas vacuolata</name>
    <dbReference type="NCBI Taxonomy" id="37448"/>
    <lineage>
        <taxon>Bacteria</taxon>
        <taxon>Pseudomonadati</taxon>
        <taxon>Pseudomonadota</taxon>
        <taxon>Betaproteobacteria</taxon>
        <taxon>Burkholderiales</taxon>
        <taxon>Comamonadaceae</taxon>
        <taxon>Polaromonas</taxon>
    </lineage>
</organism>
<evidence type="ECO:0000256" key="1">
    <source>
        <dbReference type="SAM" id="SignalP"/>
    </source>
</evidence>
<keyword evidence="1" id="KW-0732">Signal</keyword>
<dbReference type="AlphaFoldDB" id="A0A6H2H6U1"/>
<dbReference type="RefSeq" id="WP_168921199.1">
    <property type="nucleotide sequence ID" value="NZ_CP051461.1"/>
</dbReference>
<evidence type="ECO:0000313" key="3">
    <source>
        <dbReference type="Proteomes" id="UP000502041"/>
    </source>
</evidence>
<dbReference type="EMBL" id="CP051461">
    <property type="protein sequence ID" value="QJC55314.1"/>
    <property type="molecule type" value="Genomic_DNA"/>
</dbReference>
<name>A0A6H2H6U1_9BURK</name>
<evidence type="ECO:0008006" key="4">
    <source>
        <dbReference type="Google" id="ProtNLM"/>
    </source>
</evidence>
<gene>
    <name evidence="2" type="ORF">HC248_00592</name>
</gene>
<feature type="signal peptide" evidence="1">
    <location>
        <begin position="1"/>
        <end position="18"/>
    </location>
</feature>
<protein>
    <recommendedName>
        <fullName evidence="4">Lipoprotein</fullName>
    </recommendedName>
</protein>
<accession>A0A6H2H6U1</accession>
<proteinExistence type="predicted"/>
<feature type="chain" id="PRO_5026150547" description="Lipoprotein" evidence="1">
    <location>
        <begin position="19"/>
        <end position="79"/>
    </location>
</feature>
<dbReference type="KEGG" id="pvac:HC248_00592"/>
<sequence>MKKTLMLAAAIAVAAGLAGCEKPQSLVTYKGDVAAYEGAPNSPNMAPGWTPGDKTSWESAMKARMQNSQNEYTKMITAK</sequence>
<keyword evidence="3" id="KW-1185">Reference proteome</keyword>
<dbReference type="PROSITE" id="PS51257">
    <property type="entry name" value="PROKAR_LIPOPROTEIN"/>
    <property type="match status" value="1"/>
</dbReference>
<dbReference type="Proteomes" id="UP000502041">
    <property type="component" value="Chromosome"/>
</dbReference>